<dbReference type="RefSeq" id="WP_322347496.1">
    <property type="nucleotide sequence ID" value="NZ_CP129968.2"/>
</dbReference>
<reference evidence="2" key="1">
    <citation type="submission" date="2023-08" db="EMBL/GenBank/DDBJ databases">
        <title>Comparative genomics and taxonomic characterization of three novel marine species of genus Marivirga.</title>
        <authorList>
            <person name="Muhammad N."/>
            <person name="Kim S.-G."/>
        </authorList>
    </citation>
    <scope>NUCLEOTIDE SEQUENCE</scope>
    <source>
        <strain evidence="2">BKB1-2</strain>
    </source>
</reference>
<proteinExistence type="predicted"/>
<dbReference type="KEGG" id="marp:QYS47_28730"/>
<name>A0AA51ZWC8_9BACT</name>
<evidence type="ECO:0000259" key="1">
    <source>
        <dbReference type="Pfam" id="PF08874"/>
    </source>
</evidence>
<dbReference type="Pfam" id="PF08874">
    <property type="entry name" value="DUF1835"/>
    <property type="match status" value="1"/>
</dbReference>
<protein>
    <submittedName>
        <fullName evidence="2">DUF1835 domain-containing protein</fullName>
    </submittedName>
</protein>
<evidence type="ECO:0000313" key="2">
    <source>
        <dbReference type="EMBL" id="WNB17965.1"/>
    </source>
</evidence>
<feature type="domain" description="DUF1835" evidence="1">
    <location>
        <begin position="11"/>
        <end position="106"/>
    </location>
</feature>
<organism evidence="2">
    <name type="scientific">Marivirga arenosa</name>
    <dbReference type="NCBI Taxonomy" id="3059076"/>
    <lineage>
        <taxon>Bacteria</taxon>
        <taxon>Pseudomonadati</taxon>
        <taxon>Bacteroidota</taxon>
        <taxon>Cytophagia</taxon>
        <taxon>Cytophagales</taxon>
        <taxon>Marivirgaceae</taxon>
        <taxon>Marivirga</taxon>
    </lineage>
</organism>
<dbReference type="AlphaFoldDB" id="A0AA51ZWC8"/>
<gene>
    <name evidence="2" type="ORF">QYS47_28730</name>
</gene>
<dbReference type="EMBL" id="CP129968">
    <property type="protein sequence ID" value="WNB17965.1"/>
    <property type="molecule type" value="Genomic_DNA"/>
</dbReference>
<dbReference type="Proteomes" id="UP001232019">
    <property type="component" value="Chromosome"/>
</dbReference>
<sequence length="249" mass="28898">MSKIYHILNGDALKEQLPKEIEGEVIIARECLVDGELKGDTEEEFYHNRAEFLSKTYEEVNLQDYYQESVSEFEKIKSIPENSEVNLWFEEDLFCQVNLWYCVYLILNNTKSAHLHLILPIDSPYSFGHLNNSALIKCYKSKVVLVQADKISELWIHYRSGNIEALHKTALELKNKYTFILKAVEAHIASIPSEKHPGKPVETLQNIIEELGTYEFGPIFKEFSKREAIYGYGDLQVRKLLGDIKRKSY</sequence>
<accession>A0AA51ZWC8</accession>
<dbReference type="InterPro" id="IPR014973">
    <property type="entry name" value="DUF1835"/>
</dbReference>